<reference evidence="1 2" key="1">
    <citation type="submission" date="2019-10" db="EMBL/GenBank/DDBJ databases">
        <title>Rubrobacter sp nov SCSIO 52915 isolated from a deep-sea sediment in the South China Sea.</title>
        <authorList>
            <person name="Chen R.W."/>
        </authorList>
    </citation>
    <scope>NUCLEOTIDE SEQUENCE [LARGE SCALE GENOMIC DNA]</scope>
    <source>
        <strain evidence="1 2">SCSIO 52915</strain>
        <plasmid evidence="1 2">unnamed1</plasmid>
    </source>
</reference>
<sequence length="243" mass="27830">MQMTTEAQTKVAVQEVLAEKIMERLNKLAASEERELRGAFSKIPVRVYETALERLSIMKMIRKVQSRQDGLVFVAKTDATKEDLVKAARRFRDVEADSLVRAVPEVRRAIHAKNGTYRAQPHPLTDDAVTAEHDEFLAGSMSQEAHFGLNYESARFDATYEDAQLATRSATEPRQVLVRNARPMAADKRRLVEIQLKSGQGFRNAKRARRRYFAKPEKGLERRIHEHAQRVLAEEKARFNREA</sequence>
<dbReference type="AlphaFoldDB" id="A0A6G8Q3R9"/>
<dbReference type="KEGG" id="rmar:GBA65_22180"/>
<evidence type="ECO:0000313" key="2">
    <source>
        <dbReference type="Proteomes" id="UP000502706"/>
    </source>
</evidence>
<geneLocation type="plasmid" evidence="1 2">
    <name>unnamed1</name>
</geneLocation>
<keyword evidence="1" id="KW-0614">Plasmid</keyword>
<organism evidence="1 2">
    <name type="scientific">Rubrobacter marinus</name>
    <dbReference type="NCBI Taxonomy" id="2653852"/>
    <lineage>
        <taxon>Bacteria</taxon>
        <taxon>Bacillati</taxon>
        <taxon>Actinomycetota</taxon>
        <taxon>Rubrobacteria</taxon>
        <taxon>Rubrobacterales</taxon>
        <taxon>Rubrobacteraceae</taxon>
        <taxon>Rubrobacter</taxon>
    </lineage>
</organism>
<gene>
    <name evidence="1" type="ORF">GBA65_22180</name>
</gene>
<dbReference type="EMBL" id="CP045122">
    <property type="protein sequence ID" value="QIN81144.1"/>
    <property type="molecule type" value="Genomic_DNA"/>
</dbReference>
<accession>A0A6G8Q3R9</accession>
<dbReference type="RefSeq" id="WP_166398859.1">
    <property type="nucleotide sequence ID" value="NZ_CP045122.1"/>
</dbReference>
<protein>
    <submittedName>
        <fullName evidence="1">Uncharacterized protein</fullName>
    </submittedName>
</protein>
<keyword evidence="2" id="KW-1185">Reference proteome</keyword>
<dbReference type="Proteomes" id="UP000502706">
    <property type="component" value="Plasmid unnamed1"/>
</dbReference>
<name>A0A6G8Q3R9_9ACTN</name>
<evidence type="ECO:0000313" key="1">
    <source>
        <dbReference type="EMBL" id="QIN81144.1"/>
    </source>
</evidence>
<proteinExistence type="predicted"/>